<gene>
    <name evidence="1" type="ORF">HA1_05522</name>
</gene>
<evidence type="ECO:0000313" key="1">
    <source>
        <dbReference type="EMBL" id="EIA17765.1"/>
    </source>
</evidence>
<proteinExistence type="predicted"/>
<evidence type="ECO:0000313" key="2">
    <source>
        <dbReference type="Proteomes" id="UP000005358"/>
    </source>
</evidence>
<organism evidence="1 2">
    <name type="scientific">Clostridium perfringens F262</name>
    <dbReference type="NCBI Taxonomy" id="883064"/>
    <lineage>
        <taxon>Bacteria</taxon>
        <taxon>Bacillati</taxon>
        <taxon>Bacillota</taxon>
        <taxon>Clostridia</taxon>
        <taxon>Eubacteriales</taxon>
        <taxon>Clostridiaceae</taxon>
        <taxon>Clostridium</taxon>
    </lineage>
</organism>
<accession>A0AAV3FEH4</accession>
<comment type="caution">
    <text evidence="1">The sequence shown here is derived from an EMBL/GenBank/DDBJ whole genome shotgun (WGS) entry which is preliminary data.</text>
</comment>
<dbReference type="EMBL" id="AFES01000015">
    <property type="protein sequence ID" value="EIA17765.1"/>
    <property type="molecule type" value="Genomic_DNA"/>
</dbReference>
<protein>
    <submittedName>
        <fullName evidence="1">Uncharacterized protein</fullName>
    </submittedName>
</protein>
<dbReference type="AlphaFoldDB" id="A0AAV3FEH4"/>
<name>A0AAV3FEH4_CLOPF</name>
<sequence length="35" mass="4073">MKFLIILVLWSLIAKSYLALFKVASKADKELSRLY</sequence>
<reference evidence="1 2" key="1">
    <citation type="journal article" date="2012" name="PLoS ONE">
        <title>Genome Sequencing and Analysis of a Type A Clostridium perfringens Isolate from a Case of Bovine Clostridial Abomasitis.</title>
        <authorList>
            <person name="Nowell V.J."/>
            <person name="Kropinski A.M."/>
            <person name="Songer J.G."/>
            <person name="Macinnes J.I."/>
            <person name="Parreira V.R."/>
            <person name="Prescott J.F."/>
        </authorList>
    </citation>
    <scope>NUCLEOTIDE SEQUENCE [LARGE SCALE GENOMIC DNA]</scope>
    <source>
        <strain evidence="1 2">F262</strain>
    </source>
</reference>
<dbReference type="Proteomes" id="UP000005358">
    <property type="component" value="Chromosome"/>
</dbReference>